<accession>A7ET82</accession>
<evidence type="ECO:0000313" key="1">
    <source>
        <dbReference type="EMBL" id="EDN92674.1"/>
    </source>
</evidence>
<evidence type="ECO:0000313" key="2">
    <source>
        <dbReference type="Proteomes" id="UP000001312"/>
    </source>
</evidence>
<dbReference type="HOGENOM" id="CLU_3125951_0_0_1"/>
<dbReference type="InParanoid" id="A7ET82"/>
<reference evidence="2" key="1">
    <citation type="journal article" date="2011" name="PLoS Genet.">
        <title>Genomic analysis of the necrotrophic fungal pathogens Sclerotinia sclerotiorum and Botrytis cinerea.</title>
        <authorList>
            <person name="Amselem J."/>
            <person name="Cuomo C.A."/>
            <person name="van Kan J.A."/>
            <person name="Viaud M."/>
            <person name="Benito E.P."/>
            <person name="Couloux A."/>
            <person name="Coutinho P.M."/>
            <person name="de Vries R.P."/>
            <person name="Dyer P.S."/>
            <person name="Fillinger S."/>
            <person name="Fournier E."/>
            <person name="Gout L."/>
            <person name="Hahn M."/>
            <person name="Kohn L."/>
            <person name="Lapalu N."/>
            <person name="Plummer K.M."/>
            <person name="Pradier J.M."/>
            <person name="Quevillon E."/>
            <person name="Sharon A."/>
            <person name="Simon A."/>
            <person name="ten Have A."/>
            <person name="Tudzynski B."/>
            <person name="Tudzynski P."/>
            <person name="Wincker P."/>
            <person name="Andrew M."/>
            <person name="Anthouard V."/>
            <person name="Beever R.E."/>
            <person name="Beffa R."/>
            <person name="Benoit I."/>
            <person name="Bouzid O."/>
            <person name="Brault B."/>
            <person name="Chen Z."/>
            <person name="Choquer M."/>
            <person name="Collemare J."/>
            <person name="Cotton P."/>
            <person name="Danchin E.G."/>
            <person name="Da Silva C."/>
            <person name="Gautier A."/>
            <person name="Giraud C."/>
            <person name="Giraud T."/>
            <person name="Gonzalez C."/>
            <person name="Grossetete S."/>
            <person name="Guldener U."/>
            <person name="Henrissat B."/>
            <person name="Howlett B.J."/>
            <person name="Kodira C."/>
            <person name="Kretschmer M."/>
            <person name="Lappartient A."/>
            <person name="Leroch M."/>
            <person name="Levis C."/>
            <person name="Mauceli E."/>
            <person name="Neuveglise C."/>
            <person name="Oeser B."/>
            <person name="Pearson M."/>
            <person name="Poulain J."/>
            <person name="Poussereau N."/>
            <person name="Quesneville H."/>
            <person name="Rascle C."/>
            <person name="Schumacher J."/>
            <person name="Segurens B."/>
            <person name="Sexton A."/>
            <person name="Silva E."/>
            <person name="Sirven C."/>
            <person name="Soanes D.M."/>
            <person name="Talbot N.J."/>
            <person name="Templeton M."/>
            <person name="Yandava C."/>
            <person name="Yarden O."/>
            <person name="Zeng Q."/>
            <person name="Rollins J.A."/>
            <person name="Lebrun M.H."/>
            <person name="Dickman M."/>
        </authorList>
    </citation>
    <scope>NUCLEOTIDE SEQUENCE [LARGE SCALE GENOMIC DNA]</scope>
    <source>
        <strain evidence="2">ATCC 18683 / 1980 / Ss-1</strain>
    </source>
</reference>
<dbReference type="AlphaFoldDB" id="A7ET82"/>
<sequence length="50" mass="5883">MAVQIGSSSRKSNRILRRSFYTIPHRAVHKYVVATIKNRDGKEMDYLKLF</sequence>
<dbReference type="KEGG" id="ssl:SS1G_08537"/>
<dbReference type="Proteomes" id="UP000001312">
    <property type="component" value="Unassembled WGS sequence"/>
</dbReference>
<proteinExistence type="predicted"/>
<organism evidence="1 2">
    <name type="scientific">Sclerotinia sclerotiorum (strain ATCC 18683 / 1980 / Ss-1)</name>
    <name type="common">White mold</name>
    <name type="synonym">Whetzelinia sclerotiorum</name>
    <dbReference type="NCBI Taxonomy" id="665079"/>
    <lineage>
        <taxon>Eukaryota</taxon>
        <taxon>Fungi</taxon>
        <taxon>Dikarya</taxon>
        <taxon>Ascomycota</taxon>
        <taxon>Pezizomycotina</taxon>
        <taxon>Leotiomycetes</taxon>
        <taxon>Helotiales</taxon>
        <taxon>Sclerotiniaceae</taxon>
        <taxon>Sclerotinia</taxon>
    </lineage>
</organism>
<gene>
    <name evidence="1" type="ORF">SS1G_08537</name>
</gene>
<dbReference type="EMBL" id="CH476631">
    <property type="protein sequence ID" value="EDN92674.1"/>
    <property type="molecule type" value="Genomic_DNA"/>
</dbReference>
<dbReference type="RefSeq" id="XP_001590797.1">
    <property type="nucleotide sequence ID" value="XM_001590747.1"/>
</dbReference>
<protein>
    <submittedName>
        <fullName evidence="1">Uncharacterized protein</fullName>
    </submittedName>
</protein>
<name>A7ET82_SCLS1</name>
<dbReference type="GeneID" id="5486989"/>
<keyword evidence="2" id="KW-1185">Reference proteome</keyword>